<evidence type="ECO:0000256" key="5">
    <source>
        <dbReference type="ARBA" id="ARBA00049598"/>
    </source>
</evidence>
<sequence length="411" mass="47060">MKRLHETEAVATELPATSDVDKEKRVKTDNSGTSEEDADSVADESSSSDSDKEDFNSSCHLPRLGQCEVCAADNARYCCPKCEVKTCCVRCVQIHKKELDCDGIRDRTKFIPLRKMTKMDFMSDYYFLEECTRYVSDRKKDTIKRFTRYNKTLPTHLFRLRGAAAERRTVLRFLLPNFTRHKNNTTFFDWNLRKIFWRIEWVFVNAGALQYVDERCDEDLTLAQLLDKYVNVKSAECVPQKKALEYYQSAGLNKLKLLLKAEGIKCSRTRYYTLDVRKTLKANLAGKTLVEFPCIYVSYEENPAGCDIIDSDEDVEAETKSHEANIEALHKQRLLASATKSEDAATDELQAASAAEKLSKVSAEKRRVARARKREEFEKAPSNFLFSDEQLWEALSSSSSGEETEEECSKS</sequence>
<evidence type="ECO:0000256" key="1">
    <source>
        <dbReference type="ARBA" id="ARBA00022553"/>
    </source>
</evidence>
<dbReference type="PROSITE" id="PS51083">
    <property type="entry name" value="ZF_HIT"/>
    <property type="match status" value="1"/>
</dbReference>
<dbReference type="Pfam" id="PF25790">
    <property type="entry name" value="BCD1"/>
    <property type="match status" value="1"/>
</dbReference>
<dbReference type="InterPro" id="IPR007529">
    <property type="entry name" value="Znf_HIT"/>
</dbReference>
<evidence type="ECO:0000259" key="9">
    <source>
        <dbReference type="PROSITE" id="PS51083"/>
    </source>
</evidence>
<keyword evidence="2" id="KW-0479">Metal-binding</keyword>
<dbReference type="EMBL" id="GBXI01007289">
    <property type="protein sequence ID" value="JAD07003.1"/>
    <property type="molecule type" value="Transcribed_RNA"/>
</dbReference>
<dbReference type="GO" id="GO:0000492">
    <property type="term" value="P:box C/D snoRNP assembly"/>
    <property type="evidence" value="ECO:0007669"/>
    <property type="project" value="TreeGrafter"/>
</dbReference>
<dbReference type="PANTHER" id="PTHR13483">
    <property type="entry name" value="BOX C_D SNORNA PROTEIN 1-RELATED"/>
    <property type="match status" value="1"/>
</dbReference>
<evidence type="ECO:0000256" key="2">
    <source>
        <dbReference type="ARBA" id="ARBA00022723"/>
    </source>
</evidence>
<feature type="domain" description="HIT-type" evidence="9">
    <location>
        <begin position="67"/>
        <end position="101"/>
    </location>
</feature>
<dbReference type="GO" id="GO:0000463">
    <property type="term" value="P:maturation of LSU-rRNA from tricistronic rRNA transcript (SSU-rRNA, 5.8S rRNA, LSU-rRNA)"/>
    <property type="evidence" value="ECO:0007669"/>
    <property type="project" value="TreeGrafter"/>
</dbReference>
<organism evidence="10">
    <name type="scientific">Zeugodacus cucurbitae</name>
    <name type="common">Melon fruit fly</name>
    <name type="synonym">Bactrocera cucurbitae</name>
    <dbReference type="NCBI Taxonomy" id="28588"/>
    <lineage>
        <taxon>Eukaryota</taxon>
        <taxon>Metazoa</taxon>
        <taxon>Ecdysozoa</taxon>
        <taxon>Arthropoda</taxon>
        <taxon>Hexapoda</taxon>
        <taxon>Insecta</taxon>
        <taxon>Pterygota</taxon>
        <taxon>Neoptera</taxon>
        <taxon>Endopterygota</taxon>
        <taxon>Diptera</taxon>
        <taxon>Brachycera</taxon>
        <taxon>Muscomorpha</taxon>
        <taxon>Tephritoidea</taxon>
        <taxon>Tephritidae</taxon>
        <taxon>Zeugodacus</taxon>
        <taxon>Zeugodacus</taxon>
    </lineage>
</organism>
<dbReference type="GO" id="GO:0008270">
    <property type="term" value="F:zinc ion binding"/>
    <property type="evidence" value="ECO:0007669"/>
    <property type="project" value="UniProtKB-UniRule"/>
</dbReference>
<feature type="region of interest" description="Disordered" evidence="8">
    <location>
        <begin position="1"/>
        <end position="57"/>
    </location>
</feature>
<dbReference type="SUPFAM" id="SSF144232">
    <property type="entry name" value="HIT/MYND zinc finger-like"/>
    <property type="match status" value="1"/>
</dbReference>
<dbReference type="AlphaFoldDB" id="A0A0A1X8K5"/>
<dbReference type="PANTHER" id="PTHR13483:SF3">
    <property type="entry name" value="BOX C_D SNORNA PROTEIN 1"/>
    <property type="match status" value="1"/>
</dbReference>
<dbReference type="Gene3D" id="3.30.60.190">
    <property type="match status" value="1"/>
</dbReference>
<reference evidence="10" key="2">
    <citation type="journal article" date="2015" name="Gigascience">
        <title>Reconstructing a comprehensive transcriptome assembly of a white-pupal translocated strain of the pest fruit fly Bactrocera cucurbitae.</title>
        <authorList>
            <person name="Sim S.B."/>
            <person name="Calla B."/>
            <person name="Hall B."/>
            <person name="DeRego T."/>
            <person name="Geib S.M."/>
        </authorList>
    </citation>
    <scope>NUCLEOTIDE SEQUENCE</scope>
</reference>
<protein>
    <submittedName>
        <fullName evidence="10">Box C/D snoRNA protein 1</fullName>
    </submittedName>
</protein>
<feature type="compositionally biased region" description="Basic and acidic residues" evidence="8">
    <location>
        <begin position="19"/>
        <end position="28"/>
    </location>
</feature>
<dbReference type="GO" id="GO:0070761">
    <property type="term" value="C:pre-snoRNP complex"/>
    <property type="evidence" value="ECO:0007669"/>
    <property type="project" value="TreeGrafter"/>
</dbReference>
<dbReference type="GO" id="GO:0048254">
    <property type="term" value="P:snoRNA localization"/>
    <property type="evidence" value="ECO:0007669"/>
    <property type="project" value="TreeGrafter"/>
</dbReference>
<dbReference type="InterPro" id="IPR057721">
    <property type="entry name" value="BCD1_alpha/beta"/>
</dbReference>
<keyword evidence="4" id="KW-0862">Zinc</keyword>
<dbReference type="InterPro" id="IPR051639">
    <property type="entry name" value="BCD1"/>
</dbReference>
<proteinExistence type="inferred from homology"/>
<accession>A0A0A1X8K5</accession>
<dbReference type="OrthoDB" id="272357at2759"/>
<keyword evidence="1" id="KW-0597">Phosphoprotein</keyword>
<name>A0A0A1X8K5_ZEUCU</name>
<comment type="similarity">
    <text evidence="6">Belongs to the BCD1 family.</text>
</comment>
<evidence type="ECO:0000256" key="7">
    <source>
        <dbReference type="PROSITE-ProRule" id="PRU00453"/>
    </source>
</evidence>
<evidence type="ECO:0000256" key="6">
    <source>
        <dbReference type="ARBA" id="ARBA00049654"/>
    </source>
</evidence>
<comment type="function">
    <text evidence="5">Required for box C/D snoRNAs accumulation involved in snoRNA processing, snoRNA transport to the nucleolus and ribosome biogenesis.</text>
</comment>
<keyword evidence="3 7" id="KW-0863">Zinc-finger</keyword>
<reference evidence="10" key="1">
    <citation type="submission" date="2014-11" db="EMBL/GenBank/DDBJ databases">
        <authorList>
            <person name="Geib S."/>
        </authorList>
    </citation>
    <scope>NUCLEOTIDE SEQUENCE</scope>
</reference>
<dbReference type="GO" id="GO:0005634">
    <property type="term" value="C:nucleus"/>
    <property type="evidence" value="ECO:0007669"/>
    <property type="project" value="TreeGrafter"/>
</dbReference>
<evidence type="ECO:0000256" key="3">
    <source>
        <dbReference type="ARBA" id="ARBA00022771"/>
    </source>
</evidence>
<dbReference type="CDD" id="cd23023">
    <property type="entry name" value="zf-HIT_BCD1"/>
    <property type="match status" value="1"/>
</dbReference>
<evidence type="ECO:0000256" key="8">
    <source>
        <dbReference type="SAM" id="MobiDB-lite"/>
    </source>
</evidence>
<gene>
    <name evidence="10" type="primary">Znhit6</name>
    <name evidence="10" type="ORF">g.26881</name>
</gene>
<evidence type="ECO:0000313" key="10">
    <source>
        <dbReference type="EMBL" id="JAD07003.1"/>
    </source>
</evidence>
<evidence type="ECO:0000256" key="4">
    <source>
        <dbReference type="ARBA" id="ARBA00022833"/>
    </source>
</evidence>